<keyword evidence="1" id="KW-0812">Transmembrane</keyword>
<organism evidence="2">
    <name type="scientific">Ajellomyces dermatitidis (strain ATCC 18188 / CBS 674.68)</name>
    <name type="common">Blastomyces dermatitidis</name>
    <dbReference type="NCBI Taxonomy" id="653446"/>
    <lineage>
        <taxon>Eukaryota</taxon>
        <taxon>Fungi</taxon>
        <taxon>Dikarya</taxon>
        <taxon>Ascomycota</taxon>
        <taxon>Pezizomycotina</taxon>
        <taxon>Eurotiomycetes</taxon>
        <taxon>Eurotiomycetidae</taxon>
        <taxon>Onygenales</taxon>
        <taxon>Ajellomycetaceae</taxon>
        <taxon>Blastomyces</taxon>
    </lineage>
</organism>
<reference evidence="2" key="1">
    <citation type="submission" date="2010-03" db="EMBL/GenBank/DDBJ databases">
        <title>Annotation of Blastomyces dermatitidis strain ATCC 18188.</title>
        <authorList>
            <consortium name="The Broad Institute Genome Sequencing Platform"/>
            <consortium name="Broad Institute Genome Sequencing Center for Infectious Disease."/>
            <person name="Cuomo C."/>
            <person name="Klein B."/>
            <person name="Sullivan T."/>
            <person name="Heitman J."/>
            <person name="Young S."/>
            <person name="Zeng Q."/>
            <person name="Gargeya S."/>
            <person name="Alvarado L."/>
            <person name="Berlin A.M."/>
            <person name="Chapman S.B."/>
            <person name="Chen Z."/>
            <person name="Freedman E."/>
            <person name="Gellesch M."/>
            <person name="Goldberg J."/>
            <person name="Griggs A."/>
            <person name="Gujja S."/>
            <person name="Heilman E."/>
            <person name="Heiman D."/>
            <person name="Howarth C."/>
            <person name="Mehta T."/>
            <person name="Neiman D."/>
            <person name="Pearson M."/>
            <person name="Roberts A."/>
            <person name="Saif S."/>
            <person name="Shea T."/>
            <person name="Shenoy N."/>
            <person name="Sisk P."/>
            <person name="Stolte C."/>
            <person name="Sykes S."/>
            <person name="White J."/>
            <person name="Yandava C."/>
            <person name="Haas B."/>
            <person name="Nusbaum C."/>
            <person name="Birren B."/>
        </authorList>
    </citation>
    <scope>NUCLEOTIDE SEQUENCE</scope>
    <source>
        <strain evidence="2">ATCC 18188</strain>
    </source>
</reference>
<feature type="transmembrane region" description="Helical" evidence="1">
    <location>
        <begin position="20"/>
        <end position="36"/>
    </location>
</feature>
<name>A0A0J9ELK1_AJEDA</name>
<dbReference type="Proteomes" id="UP000007802">
    <property type="component" value="Unassembled WGS sequence"/>
</dbReference>
<keyword evidence="1" id="KW-0472">Membrane</keyword>
<gene>
    <name evidence="2" type="ORF">BDDG_11833</name>
</gene>
<evidence type="ECO:0000256" key="1">
    <source>
        <dbReference type="SAM" id="Phobius"/>
    </source>
</evidence>
<dbReference type="AlphaFoldDB" id="A0A0J9ELK1"/>
<accession>A0A0J9ELK1</accession>
<protein>
    <submittedName>
        <fullName evidence="2">Uncharacterized protein</fullName>
    </submittedName>
</protein>
<evidence type="ECO:0000313" key="2">
    <source>
        <dbReference type="EMBL" id="KMW66991.1"/>
    </source>
</evidence>
<proteinExistence type="predicted"/>
<keyword evidence="1" id="KW-1133">Transmembrane helix</keyword>
<sequence>MDTIVTEQLQPTLELSSKSLQVLLLIISSLIFKLCAKYGVLLRTDATTYPFVFCPFPPFQLYKMRIFQTHFLSPSFCLCCIKVQFIPFQSSCTLTVFYKEASTFLPDALKFPSFRNFGRSAQQDLLNSFSNSSLDKIRGKKKSSLPLLPRFSSIYFATIATVIQNL</sequence>
<dbReference type="EMBL" id="GG749414">
    <property type="protein sequence ID" value="KMW66991.1"/>
    <property type="molecule type" value="Genomic_DNA"/>
</dbReference>